<reference evidence="2" key="1">
    <citation type="submission" date="2017-06" db="EMBL/GenBank/DDBJ databases">
        <authorList>
            <person name="Zhao X."/>
        </authorList>
    </citation>
    <scope>NUCLEOTIDE SEQUENCE [LARGE SCALE GENOMIC DNA]</scope>
</reference>
<dbReference type="Proteomes" id="UP000223363">
    <property type="component" value="Segment"/>
</dbReference>
<protein>
    <submittedName>
        <fullName evidence="1">Uncharacterized protein</fullName>
    </submittedName>
</protein>
<evidence type="ECO:0000313" key="1">
    <source>
        <dbReference type="EMBL" id="ATA65387.1"/>
    </source>
</evidence>
<accession>A0A289YV49</accession>
<proteinExistence type="predicted"/>
<organism evidence="1 2">
    <name type="scientific">Serratia phage vB_SmaM_ 2050HW</name>
    <dbReference type="NCBI Taxonomy" id="2024252"/>
    <lineage>
        <taxon>Viruses</taxon>
        <taxon>Duplodnaviria</taxon>
        <taxon>Heunggongvirae</taxon>
        <taxon>Uroviricota</taxon>
        <taxon>Caudoviricetes</taxon>
        <taxon>Chimalliviridae</taxon>
        <taxon>Moabitevirus</taxon>
        <taxon>Moabitevirus mv2050HW</taxon>
    </lineage>
</organism>
<keyword evidence="2" id="KW-1185">Reference proteome</keyword>
<dbReference type="Pfam" id="PF25613">
    <property type="entry name" value="DUF7941"/>
    <property type="match status" value="1"/>
</dbReference>
<evidence type="ECO:0000313" key="2">
    <source>
        <dbReference type="Proteomes" id="UP000223363"/>
    </source>
</evidence>
<name>A0A289YV49_9CAUD</name>
<dbReference type="InterPro" id="IPR057701">
    <property type="entry name" value="DUF7941"/>
</dbReference>
<gene>
    <name evidence="1" type="ORF">2050HW_00052</name>
</gene>
<dbReference type="EMBL" id="MF285618">
    <property type="protein sequence ID" value="ATA65387.1"/>
    <property type="molecule type" value="Genomic_DNA"/>
</dbReference>
<sequence>MSTIFGHDTIKAEVIDLINKKNAQFGADFTEDNLEVTWLSYDALDRRQTMMTKDLSGRYFGLRDIRFFKRDYDLLFKGIDVKIQVGSGYNNRAVLKELSRAYGLPPFEDYDFAPGLLDMSIEVGDHEQLIEWPFADSSWGWTGTCRFKLRNMKTSLETLIPDGTLDRFHPEELKGVFYELVNGTLSGLDYPEYFDLGKIITITDLEGLEYPDDIDLGVIIHTTDLEGLEYPPMTDISKFQTSDLQGLEYPPAYDLTKLNVFALAGLDYPSGTGAGQTSAYSTTYPLDFSDYQRAIRTYRLGDTITDVNLVNVIVSMIQSNWTKLQGETNKSNLFNSFLNATIQSIEQKRSIHGWTISVGVKLSSQRVLRGNAVLRYDIQSEY</sequence>